<dbReference type="Proteomes" id="UP000236728">
    <property type="component" value="Unassembled WGS sequence"/>
</dbReference>
<dbReference type="SMART" id="SM00829">
    <property type="entry name" value="PKS_ER"/>
    <property type="match status" value="1"/>
</dbReference>
<dbReference type="EMBL" id="FNVA01000004">
    <property type="protein sequence ID" value="SEG31619.1"/>
    <property type="molecule type" value="Genomic_DNA"/>
</dbReference>
<keyword evidence="2" id="KW-0560">Oxidoreductase</keyword>
<accession>A0A1H5Z514</accession>
<dbReference type="GO" id="GO:0070402">
    <property type="term" value="F:NADPH binding"/>
    <property type="evidence" value="ECO:0007669"/>
    <property type="project" value="TreeGrafter"/>
</dbReference>
<dbReference type="Pfam" id="PF00107">
    <property type="entry name" value="ADH_zinc_N"/>
    <property type="match status" value="1"/>
</dbReference>
<dbReference type="InterPro" id="IPR011032">
    <property type="entry name" value="GroES-like_sf"/>
</dbReference>
<evidence type="ECO:0000313" key="4">
    <source>
        <dbReference type="EMBL" id="SEG31619.1"/>
    </source>
</evidence>
<dbReference type="PROSITE" id="PS01162">
    <property type="entry name" value="QOR_ZETA_CRYSTAL"/>
    <property type="match status" value="1"/>
</dbReference>
<reference evidence="4 5" key="1">
    <citation type="submission" date="2016-10" db="EMBL/GenBank/DDBJ databases">
        <authorList>
            <person name="de Groot N.N."/>
        </authorList>
    </citation>
    <scope>NUCLEOTIDE SEQUENCE [LARGE SCALE GENOMIC DNA]</scope>
    <source>
        <strain evidence="4 5">DSM 22489</strain>
    </source>
</reference>
<protein>
    <submittedName>
        <fullName evidence="4">NADPH2:quinone reductase</fullName>
    </submittedName>
</protein>
<dbReference type="RefSeq" id="WP_103933377.1">
    <property type="nucleotide sequence ID" value="NZ_FNVA01000004.1"/>
</dbReference>
<dbReference type="GO" id="GO:0035925">
    <property type="term" value="F:mRNA 3'-UTR AU-rich region binding"/>
    <property type="evidence" value="ECO:0007669"/>
    <property type="project" value="TreeGrafter"/>
</dbReference>
<proteinExistence type="predicted"/>
<dbReference type="SUPFAM" id="SSF50129">
    <property type="entry name" value="GroES-like"/>
    <property type="match status" value="1"/>
</dbReference>
<feature type="domain" description="Enoyl reductase (ER)" evidence="3">
    <location>
        <begin position="10"/>
        <end position="319"/>
    </location>
</feature>
<dbReference type="PANTHER" id="PTHR48106">
    <property type="entry name" value="QUINONE OXIDOREDUCTASE PIG3-RELATED"/>
    <property type="match status" value="1"/>
</dbReference>
<sequence length="321" mass="33979">MYAILISHTGGPEVLQLLELPDPRPAAGQLLVKVHAAGVNFIDVYLREGRYPSPLPFTPGREASGTVEAVGEGVAGFAVGDRVVWDGGRGAYAELACASASECVKVPEGIDLDTAAALLTQGLTAHYLSHDTYAIQPGDTVLVHAGAGGVGLLLTQMAKLLGAKVITTVSTEEKAELSRGAGADFVTNYVTESFADRVLEITEGKGLPVVYDSVGKTTFEDSLKCLRPRGVMVLYGASSGAVPAMDPIRLMSGSLYLTRPTVKDYVATHADLERRASDLFRWVAEGKLNVRIGHRYPLAEAPQAHIDLAGRKTTGKVLLLP</sequence>
<dbReference type="InterPro" id="IPR036291">
    <property type="entry name" value="NAD(P)-bd_dom_sf"/>
</dbReference>
<evidence type="ECO:0000256" key="2">
    <source>
        <dbReference type="ARBA" id="ARBA00023002"/>
    </source>
</evidence>
<dbReference type="GO" id="GO:0005829">
    <property type="term" value="C:cytosol"/>
    <property type="evidence" value="ECO:0007669"/>
    <property type="project" value="TreeGrafter"/>
</dbReference>
<keyword evidence="1" id="KW-0521">NADP</keyword>
<gene>
    <name evidence="4" type="ORF">SAMN05421819_2471</name>
</gene>
<dbReference type="GO" id="GO:0003960">
    <property type="term" value="F:quinone reductase (NADPH) activity"/>
    <property type="evidence" value="ECO:0007669"/>
    <property type="project" value="InterPro"/>
</dbReference>
<dbReference type="CDD" id="cd05286">
    <property type="entry name" value="QOR2"/>
    <property type="match status" value="1"/>
</dbReference>
<organism evidence="4 5">
    <name type="scientific">Bryocella elongata</name>
    <dbReference type="NCBI Taxonomy" id="863522"/>
    <lineage>
        <taxon>Bacteria</taxon>
        <taxon>Pseudomonadati</taxon>
        <taxon>Acidobacteriota</taxon>
        <taxon>Terriglobia</taxon>
        <taxon>Terriglobales</taxon>
        <taxon>Acidobacteriaceae</taxon>
        <taxon>Bryocella</taxon>
    </lineage>
</organism>
<evidence type="ECO:0000256" key="1">
    <source>
        <dbReference type="ARBA" id="ARBA00022857"/>
    </source>
</evidence>
<dbReference type="InterPro" id="IPR047618">
    <property type="entry name" value="QOR-like"/>
</dbReference>
<dbReference type="SUPFAM" id="SSF51735">
    <property type="entry name" value="NAD(P)-binding Rossmann-fold domains"/>
    <property type="match status" value="1"/>
</dbReference>
<keyword evidence="5" id="KW-1185">Reference proteome</keyword>
<dbReference type="AlphaFoldDB" id="A0A1H5Z514"/>
<dbReference type="InterPro" id="IPR020843">
    <property type="entry name" value="ER"/>
</dbReference>
<dbReference type="OrthoDB" id="9792162at2"/>
<dbReference type="PANTHER" id="PTHR48106:SF13">
    <property type="entry name" value="QUINONE OXIDOREDUCTASE-RELATED"/>
    <property type="match status" value="1"/>
</dbReference>
<dbReference type="InterPro" id="IPR002364">
    <property type="entry name" value="Quin_OxRdtase/zeta-crystal_CS"/>
</dbReference>
<dbReference type="InterPro" id="IPR013149">
    <property type="entry name" value="ADH-like_C"/>
</dbReference>
<dbReference type="Gene3D" id="3.90.180.10">
    <property type="entry name" value="Medium-chain alcohol dehydrogenases, catalytic domain"/>
    <property type="match status" value="1"/>
</dbReference>
<name>A0A1H5Z514_9BACT</name>
<dbReference type="Pfam" id="PF08240">
    <property type="entry name" value="ADH_N"/>
    <property type="match status" value="1"/>
</dbReference>
<dbReference type="GO" id="GO:0008270">
    <property type="term" value="F:zinc ion binding"/>
    <property type="evidence" value="ECO:0007669"/>
    <property type="project" value="InterPro"/>
</dbReference>
<dbReference type="Gene3D" id="3.40.50.720">
    <property type="entry name" value="NAD(P)-binding Rossmann-like Domain"/>
    <property type="match status" value="1"/>
</dbReference>
<evidence type="ECO:0000313" key="5">
    <source>
        <dbReference type="Proteomes" id="UP000236728"/>
    </source>
</evidence>
<dbReference type="InterPro" id="IPR013154">
    <property type="entry name" value="ADH-like_N"/>
</dbReference>
<dbReference type="FunFam" id="3.40.50.720:FF:000053">
    <property type="entry name" value="Quinone oxidoreductase 1"/>
    <property type="match status" value="1"/>
</dbReference>
<evidence type="ECO:0000259" key="3">
    <source>
        <dbReference type="SMART" id="SM00829"/>
    </source>
</evidence>